<protein>
    <submittedName>
        <fullName evidence="1">Uncharacterized protein</fullName>
    </submittedName>
</protein>
<evidence type="ECO:0000313" key="2">
    <source>
        <dbReference type="Proteomes" id="UP001165960"/>
    </source>
</evidence>
<reference evidence="1" key="1">
    <citation type="submission" date="2022-04" db="EMBL/GenBank/DDBJ databases">
        <title>Genome of the entomopathogenic fungus Entomophthora muscae.</title>
        <authorList>
            <person name="Elya C."/>
            <person name="Lovett B.R."/>
            <person name="Lee E."/>
            <person name="Macias A.M."/>
            <person name="Hajek A.E."/>
            <person name="De Bivort B.L."/>
            <person name="Kasson M.T."/>
            <person name="De Fine Licht H.H."/>
            <person name="Stajich J.E."/>
        </authorList>
    </citation>
    <scope>NUCLEOTIDE SEQUENCE</scope>
    <source>
        <strain evidence="1">Berkeley</strain>
    </source>
</reference>
<comment type="caution">
    <text evidence="1">The sequence shown here is derived from an EMBL/GenBank/DDBJ whole genome shotgun (WGS) entry which is preliminary data.</text>
</comment>
<gene>
    <name evidence="1" type="ORF">DSO57_1026225</name>
</gene>
<name>A0ACC2U0B7_9FUNG</name>
<evidence type="ECO:0000313" key="1">
    <source>
        <dbReference type="EMBL" id="KAJ9080332.1"/>
    </source>
</evidence>
<dbReference type="EMBL" id="QTSX02001572">
    <property type="protein sequence ID" value="KAJ9080332.1"/>
    <property type="molecule type" value="Genomic_DNA"/>
</dbReference>
<accession>A0ACC2U0B7</accession>
<dbReference type="Proteomes" id="UP001165960">
    <property type="component" value="Unassembled WGS sequence"/>
</dbReference>
<keyword evidence="2" id="KW-1185">Reference proteome</keyword>
<proteinExistence type="predicted"/>
<organism evidence="1 2">
    <name type="scientific">Entomophthora muscae</name>
    <dbReference type="NCBI Taxonomy" id="34485"/>
    <lineage>
        <taxon>Eukaryota</taxon>
        <taxon>Fungi</taxon>
        <taxon>Fungi incertae sedis</taxon>
        <taxon>Zoopagomycota</taxon>
        <taxon>Entomophthoromycotina</taxon>
        <taxon>Entomophthoromycetes</taxon>
        <taxon>Entomophthorales</taxon>
        <taxon>Entomophthoraceae</taxon>
        <taxon>Entomophthora</taxon>
    </lineage>
</organism>
<sequence length="235" mass="26396">MCISRMRKPKKRIKQESAEATLTSESSHPQATLDKWLKKSSTQKCIEKNGEFTVGSEKSNTVIMLSDSEPEEDIFVASTFPKRAATRERMSLPNRKKSSILKNNLKKAPAIFDPVITCVQPSEKNQIVLRKTLDLSSLKSGIQSIGMLNSELKYLSTSPRGVKSVNENDNGSRLLNISSRVYETDSSLKDSSFCSQKLAPHLVQNNYFTLRISLNQTLPKKGNLIRLDLLTQPRH</sequence>